<dbReference type="Gene3D" id="3.10.200.10">
    <property type="entry name" value="Alpha carbonic anhydrase"/>
    <property type="match status" value="1"/>
</dbReference>
<evidence type="ECO:0000256" key="8">
    <source>
        <dbReference type="RuleBase" id="RU367011"/>
    </source>
</evidence>
<accession>A0A2A2KLC3</accession>
<evidence type="ECO:0000256" key="7">
    <source>
        <dbReference type="ARBA" id="ARBA00048348"/>
    </source>
</evidence>
<dbReference type="Proteomes" id="UP000218231">
    <property type="component" value="Unassembled WGS sequence"/>
</dbReference>
<evidence type="ECO:0000313" key="10">
    <source>
        <dbReference type="EMBL" id="PAV74680.1"/>
    </source>
</evidence>
<dbReference type="InterPro" id="IPR023561">
    <property type="entry name" value="Carbonic_anhydrase_a-class"/>
</dbReference>
<comment type="similarity">
    <text evidence="2 8">Belongs to the alpha-carbonic anhydrase family.</text>
</comment>
<dbReference type="GO" id="GO:0004089">
    <property type="term" value="F:carbonate dehydratase activity"/>
    <property type="evidence" value="ECO:0007669"/>
    <property type="project" value="UniProtKB-UniRule"/>
</dbReference>
<evidence type="ECO:0000256" key="2">
    <source>
        <dbReference type="ARBA" id="ARBA00010718"/>
    </source>
</evidence>
<keyword evidence="5 8" id="KW-0862">Zinc</keyword>
<dbReference type="GO" id="GO:0005737">
    <property type="term" value="C:cytoplasm"/>
    <property type="evidence" value="ECO:0007669"/>
    <property type="project" value="TreeGrafter"/>
</dbReference>
<dbReference type="AlphaFoldDB" id="A0A2A2KLC3"/>
<dbReference type="OrthoDB" id="429145at2759"/>
<evidence type="ECO:0000256" key="1">
    <source>
        <dbReference type="ARBA" id="ARBA00001947"/>
    </source>
</evidence>
<comment type="cofactor">
    <cofactor evidence="1 8">
        <name>Zn(2+)</name>
        <dbReference type="ChEBI" id="CHEBI:29105"/>
    </cofactor>
</comment>
<evidence type="ECO:0000256" key="5">
    <source>
        <dbReference type="ARBA" id="ARBA00022833"/>
    </source>
</evidence>
<keyword evidence="11" id="KW-1185">Reference proteome</keyword>
<organism evidence="10 11">
    <name type="scientific">Diploscapter pachys</name>
    <dbReference type="NCBI Taxonomy" id="2018661"/>
    <lineage>
        <taxon>Eukaryota</taxon>
        <taxon>Metazoa</taxon>
        <taxon>Ecdysozoa</taxon>
        <taxon>Nematoda</taxon>
        <taxon>Chromadorea</taxon>
        <taxon>Rhabditida</taxon>
        <taxon>Rhabditina</taxon>
        <taxon>Rhabditomorpha</taxon>
        <taxon>Rhabditoidea</taxon>
        <taxon>Rhabditidae</taxon>
        <taxon>Diploscapter</taxon>
    </lineage>
</organism>
<keyword evidence="4 8" id="KW-0479">Metal-binding</keyword>
<dbReference type="CDD" id="cd00326">
    <property type="entry name" value="alpha_CA"/>
    <property type="match status" value="1"/>
</dbReference>
<dbReference type="SMART" id="SM01057">
    <property type="entry name" value="Carb_anhydrase"/>
    <property type="match status" value="1"/>
</dbReference>
<name>A0A2A2KLC3_9BILA</name>
<dbReference type="PANTHER" id="PTHR18952">
    <property type="entry name" value="CARBONIC ANHYDRASE"/>
    <property type="match status" value="1"/>
</dbReference>
<comment type="function">
    <text evidence="8">Reversible hydration of carbon dioxide.</text>
</comment>
<dbReference type="SUPFAM" id="SSF51069">
    <property type="entry name" value="Carbonic anhydrase"/>
    <property type="match status" value="1"/>
</dbReference>
<dbReference type="PANTHER" id="PTHR18952:SF141">
    <property type="entry name" value="CARBONIC ANHYDRASE"/>
    <property type="match status" value="1"/>
</dbReference>
<protein>
    <recommendedName>
        <fullName evidence="3 8">Carbonic anhydrase</fullName>
        <ecNumber evidence="3 8">4.2.1.1</ecNumber>
    </recommendedName>
</protein>
<dbReference type="InterPro" id="IPR036398">
    <property type="entry name" value="CA_dom_sf"/>
</dbReference>
<evidence type="ECO:0000259" key="9">
    <source>
        <dbReference type="PROSITE" id="PS51144"/>
    </source>
</evidence>
<dbReference type="InterPro" id="IPR001148">
    <property type="entry name" value="CA_dom"/>
</dbReference>
<dbReference type="GO" id="GO:0008270">
    <property type="term" value="F:zinc ion binding"/>
    <property type="evidence" value="ECO:0007669"/>
    <property type="project" value="UniProtKB-UniRule"/>
</dbReference>
<gene>
    <name evidence="10" type="ORF">WR25_19462</name>
</gene>
<comment type="catalytic activity">
    <reaction evidence="7 8">
        <text>hydrogencarbonate + H(+) = CO2 + H2O</text>
        <dbReference type="Rhea" id="RHEA:10748"/>
        <dbReference type="ChEBI" id="CHEBI:15377"/>
        <dbReference type="ChEBI" id="CHEBI:15378"/>
        <dbReference type="ChEBI" id="CHEBI:16526"/>
        <dbReference type="ChEBI" id="CHEBI:17544"/>
        <dbReference type="EC" id="4.2.1.1"/>
    </reaction>
</comment>
<comment type="caution">
    <text evidence="10">The sequence shown here is derived from an EMBL/GenBank/DDBJ whole genome shotgun (WGS) entry which is preliminary data.</text>
</comment>
<dbReference type="STRING" id="2018661.A0A2A2KLC3"/>
<evidence type="ECO:0000256" key="6">
    <source>
        <dbReference type="ARBA" id="ARBA00023239"/>
    </source>
</evidence>
<dbReference type="PROSITE" id="PS00162">
    <property type="entry name" value="ALPHA_CA_1"/>
    <property type="match status" value="1"/>
</dbReference>
<dbReference type="InterPro" id="IPR018338">
    <property type="entry name" value="Carbonic_anhydrase_a-class_CS"/>
</dbReference>
<feature type="domain" description="Alpha-carbonic anhydrase" evidence="9">
    <location>
        <begin position="1"/>
        <end position="214"/>
    </location>
</feature>
<evidence type="ECO:0000256" key="3">
    <source>
        <dbReference type="ARBA" id="ARBA00012925"/>
    </source>
</evidence>
<reference evidence="10 11" key="1">
    <citation type="journal article" date="2017" name="Curr. Biol.">
        <title>Genome architecture and evolution of a unichromosomal asexual nematode.</title>
        <authorList>
            <person name="Fradin H."/>
            <person name="Zegar C."/>
            <person name="Gutwein M."/>
            <person name="Lucas J."/>
            <person name="Kovtun M."/>
            <person name="Corcoran D."/>
            <person name="Baugh L.R."/>
            <person name="Kiontke K."/>
            <person name="Gunsalus K."/>
            <person name="Fitch D.H."/>
            <person name="Piano F."/>
        </authorList>
    </citation>
    <scope>NUCLEOTIDE SEQUENCE [LARGE SCALE GENOMIC DNA]</scope>
    <source>
        <strain evidence="10">PF1309</strain>
    </source>
</reference>
<proteinExistence type="inferred from homology"/>
<evidence type="ECO:0000256" key="4">
    <source>
        <dbReference type="ARBA" id="ARBA00022723"/>
    </source>
</evidence>
<keyword evidence="6 8" id="KW-0456">Lyase</keyword>
<dbReference type="EC" id="4.2.1.1" evidence="3 8"/>
<dbReference type="PROSITE" id="PS51144">
    <property type="entry name" value="ALPHA_CA_2"/>
    <property type="match status" value="1"/>
</dbReference>
<evidence type="ECO:0000313" key="11">
    <source>
        <dbReference type="Proteomes" id="UP000218231"/>
    </source>
</evidence>
<dbReference type="Pfam" id="PF00194">
    <property type="entry name" value="Carb_anhydrase"/>
    <property type="match status" value="1"/>
</dbReference>
<sequence length="233" mass="26547">MQSLSLLKYDTPGTVEIANNGRTLIITGFDKWKNQPLMRGTGLDYTYRLEQIHFHWGYDRASGSEHTLNGRYYSAEIHLVHVREGMSLAEASEFKDGLAVLGIWMTEGENEKNFAQINERSESVQFEGDHAKLNKFQLKRLLPKRTTSFFRYEGSLTTPSCSEIVRWTMLAEPLEISTKQFDRLRALTDKQGVSISGNNRPVQSLNGRRIIYRPQKNCGHSPSLSSKSEEIDG</sequence>
<dbReference type="EMBL" id="LIAE01008298">
    <property type="protein sequence ID" value="PAV74680.1"/>
    <property type="molecule type" value="Genomic_DNA"/>
</dbReference>